<dbReference type="GO" id="GO:0003824">
    <property type="term" value="F:catalytic activity"/>
    <property type="evidence" value="ECO:0007669"/>
    <property type="project" value="UniProtKB-ARBA"/>
</dbReference>
<proteinExistence type="predicted"/>
<accession>A0A8G1UM35</accession>
<dbReference type="SUPFAM" id="SSF52096">
    <property type="entry name" value="ClpP/crotonase"/>
    <property type="match status" value="1"/>
</dbReference>
<dbReference type="CDD" id="cd06558">
    <property type="entry name" value="crotonase-like"/>
    <property type="match status" value="1"/>
</dbReference>
<dbReference type="Proteomes" id="UP000267408">
    <property type="component" value="Unassembled WGS sequence"/>
</dbReference>
<name>A0A8G1UM35_9ACTN</name>
<reference evidence="1 2" key="1">
    <citation type="submission" date="2018-11" db="EMBL/GenBank/DDBJ databases">
        <title>Sequencing the genomes of 1000 actinobacteria strains.</title>
        <authorList>
            <person name="Klenk H.-P."/>
        </authorList>
    </citation>
    <scope>NUCLEOTIDE SEQUENCE [LARGE SCALE GENOMIC DNA]</scope>
    <source>
        <strain evidence="1 2">DSM 44780</strain>
    </source>
</reference>
<comment type="caution">
    <text evidence="1">The sequence shown here is derived from an EMBL/GenBank/DDBJ whole genome shotgun (WGS) entry which is preliminary data.</text>
</comment>
<dbReference type="PANTHER" id="PTHR11941">
    <property type="entry name" value="ENOYL-COA HYDRATASE-RELATED"/>
    <property type="match status" value="1"/>
</dbReference>
<dbReference type="RefSeq" id="WP_123559235.1">
    <property type="nucleotide sequence ID" value="NZ_RJVJ01000001.1"/>
</dbReference>
<evidence type="ECO:0000313" key="2">
    <source>
        <dbReference type="Proteomes" id="UP000267408"/>
    </source>
</evidence>
<dbReference type="InterPro" id="IPR029045">
    <property type="entry name" value="ClpP/crotonase-like_dom_sf"/>
</dbReference>
<dbReference type="Pfam" id="PF00378">
    <property type="entry name" value="ECH_1"/>
    <property type="match status" value="1"/>
</dbReference>
<dbReference type="InterPro" id="IPR001753">
    <property type="entry name" value="Enoyl-CoA_hydra/iso"/>
</dbReference>
<dbReference type="PANTHER" id="PTHR11941:SF54">
    <property type="entry name" value="ENOYL-COA HYDRATASE, MITOCHONDRIAL"/>
    <property type="match status" value="1"/>
</dbReference>
<dbReference type="EMBL" id="RJVJ01000001">
    <property type="protein sequence ID" value="ROR46556.1"/>
    <property type="molecule type" value="Genomic_DNA"/>
</dbReference>
<evidence type="ECO:0000313" key="1">
    <source>
        <dbReference type="EMBL" id="ROR46556.1"/>
    </source>
</evidence>
<gene>
    <name evidence="1" type="ORF">EDD39_4836</name>
</gene>
<organism evidence="1 2">
    <name type="scientific">Kitasatospora cineracea</name>
    <dbReference type="NCBI Taxonomy" id="88074"/>
    <lineage>
        <taxon>Bacteria</taxon>
        <taxon>Bacillati</taxon>
        <taxon>Actinomycetota</taxon>
        <taxon>Actinomycetes</taxon>
        <taxon>Kitasatosporales</taxon>
        <taxon>Streptomycetaceae</taxon>
        <taxon>Kitasatospora</taxon>
    </lineage>
</organism>
<dbReference type="AlphaFoldDB" id="A0A8G1UM35"/>
<dbReference type="OrthoDB" id="4608673at2"/>
<protein>
    <submittedName>
        <fullName evidence="1">Enoyl-CoA hydratase/carnithine racemase</fullName>
    </submittedName>
</protein>
<dbReference type="GO" id="GO:0006635">
    <property type="term" value="P:fatty acid beta-oxidation"/>
    <property type="evidence" value="ECO:0007669"/>
    <property type="project" value="TreeGrafter"/>
</dbReference>
<dbReference type="Gene3D" id="3.90.226.10">
    <property type="entry name" value="2-enoyl-CoA Hydratase, Chain A, domain 1"/>
    <property type="match status" value="1"/>
</dbReference>
<sequence>MSSTAAVDVHRADGIATVRIGQRQHANALGIRDWRVLASVFDDLATDLSVRAVIVAGHGDRTFSAGSDLREWLGADPEVVEASFVAMENALTALERIPVPTLARIRGDAVGAGCQLACACDLRVITEDARIGMPVARWGILLPPMFAARLAVVAGPAVAMDLVLTGRLLDGTQAARLGLATRAVPEDDLEDATAALVAAVTAQPLGALRAAKQAVRNTVEPVRTHMRDRASGPAADFAVMQHNLGVFLRRLPGRASRL</sequence>